<comment type="caution">
    <text evidence="1">The sequence shown here is derived from an EMBL/GenBank/DDBJ whole genome shotgun (WGS) entry which is preliminary data.</text>
</comment>
<dbReference type="AlphaFoldDB" id="A0AAN9JY29"/>
<protein>
    <submittedName>
        <fullName evidence="1">Uncharacterized protein</fullName>
    </submittedName>
</protein>
<keyword evidence="2" id="KW-1185">Reference proteome</keyword>
<dbReference type="EMBL" id="JAYMYQ010000011">
    <property type="protein sequence ID" value="KAK7306052.1"/>
    <property type="molecule type" value="Genomic_DNA"/>
</dbReference>
<name>A0AAN9JY29_CANGL</name>
<gene>
    <name evidence="1" type="ORF">VNO77_43969</name>
</gene>
<accession>A0AAN9JY29</accession>
<sequence length="299" mass="33267">MACLLTTNPRYCHIGKALESSMWPSLRGIRSCPLLSLTSQLCLRTFDADPPQGHACSYTWLCESPVFVVIHLCLLECFRLNDSCLFRLCETSIHFNHSTYDPPWSRRLATSFGDCPITLTFFEAWCIRLQDWTLGAVGVHVEICSASSKDGLSPGKVVRVVVPGLEREWGVPTVSCIVGKGSNIDSISSVGDQEEVDKSCFPYTHPPCNDPCVSNAASEGTNIANIRDLGSVWSTFGRPYHQAAKECMEEQWLVRNYSWYTCGSRAMDKPSCFIDDEKCVLRDARKEREMGSSRPGSVA</sequence>
<reference evidence="1 2" key="1">
    <citation type="submission" date="2024-01" db="EMBL/GenBank/DDBJ databases">
        <title>The genomes of 5 underutilized Papilionoideae crops provide insights into root nodulation and disease resistanc.</title>
        <authorList>
            <person name="Jiang F."/>
        </authorList>
    </citation>
    <scope>NUCLEOTIDE SEQUENCE [LARGE SCALE GENOMIC DNA]</scope>
    <source>
        <strain evidence="1">LVBAO_FW01</strain>
        <tissue evidence="1">Leaves</tissue>
    </source>
</reference>
<evidence type="ECO:0000313" key="2">
    <source>
        <dbReference type="Proteomes" id="UP001367508"/>
    </source>
</evidence>
<organism evidence="1 2">
    <name type="scientific">Canavalia gladiata</name>
    <name type="common">Sword bean</name>
    <name type="synonym">Dolichos gladiatus</name>
    <dbReference type="NCBI Taxonomy" id="3824"/>
    <lineage>
        <taxon>Eukaryota</taxon>
        <taxon>Viridiplantae</taxon>
        <taxon>Streptophyta</taxon>
        <taxon>Embryophyta</taxon>
        <taxon>Tracheophyta</taxon>
        <taxon>Spermatophyta</taxon>
        <taxon>Magnoliopsida</taxon>
        <taxon>eudicotyledons</taxon>
        <taxon>Gunneridae</taxon>
        <taxon>Pentapetalae</taxon>
        <taxon>rosids</taxon>
        <taxon>fabids</taxon>
        <taxon>Fabales</taxon>
        <taxon>Fabaceae</taxon>
        <taxon>Papilionoideae</taxon>
        <taxon>50 kb inversion clade</taxon>
        <taxon>NPAAA clade</taxon>
        <taxon>indigoferoid/millettioid clade</taxon>
        <taxon>Phaseoleae</taxon>
        <taxon>Canavalia</taxon>
    </lineage>
</organism>
<evidence type="ECO:0000313" key="1">
    <source>
        <dbReference type="EMBL" id="KAK7306052.1"/>
    </source>
</evidence>
<proteinExistence type="predicted"/>
<dbReference type="Proteomes" id="UP001367508">
    <property type="component" value="Unassembled WGS sequence"/>
</dbReference>